<name>A0A2T1DA78_9CYAN</name>
<dbReference type="Proteomes" id="UP000238634">
    <property type="component" value="Unassembled WGS sequence"/>
</dbReference>
<accession>A0A2T1DA78</accession>
<organism evidence="1 2">
    <name type="scientific">Phormidesmis priestleyi ULC007</name>
    <dbReference type="NCBI Taxonomy" id="1920490"/>
    <lineage>
        <taxon>Bacteria</taxon>
        <taxon>Bacillati</taxon>
        <taxon>Cyanobacteriota</taxon>
        <taxon>Cyanophyceae</taxon>
        <taxon>Leptolyngbyales</taxon>
        <taxon>Leptolyngbyaceae</taxon>
        <taxon>Phormidesmis</taxon>
    </lineage>
</organism>
<comment type="caution">
    <text evidence="1">The sequence shown here is derived from an EMBL/GenBank/DDBJ whole genome shotgun (WGS) entry which is preliminary data.</text>
</comment>
<keyword evidence="2" id="KW-1185">Reference proteome</keyword>
<proteinExistence type="predicted"/>
<reference evidence="1 2" key="2">
    <citation type="submission" date="2018-03" db="EMBL/GenBank/DDBJ databases">
        <title>The ancient ancestry and fast evolution of plastids.</title>
        <authorList>
            <person name="Moore K.R."/>
            <person name="Magnabosco C."/>
            <person name="Momper L."/>
            <person name="Gold D.A."/>
            <person name="Bosak T."/>
            <person name="Fournier G.P."/>
        </authorList>
    </citation>
    <scope>NUCLEOTIDE SEQUENCE [LARGE SCALE GENOMIC DNA]</scope>
    <source>
        <strain evidence="1 2">ULC007</strain>
    </source>
</reference>
<dbReference type="OrthoDB" id="514307at2"/>
<dbReference type="EMBL" id="PVWG01000029">
    <property type="protein sequence ID" value="PSB17363.1"/>
    <property type="molecule type" value="Genomic_DNA"/>
</dbReference>
<dbReference type="AlphaFoldDB" id="A0A2T1DA78"/>
<evidence type="ECO:0000313" key="2">
    <source>
        <dbReference type="Proteomes" id="UP000238634"/>
    </source>
</evidence>
<protein>
    <submittedName>
        <fullName evidence="1">Uncharacterized protein</fullName>
    </submittedName>
</protein>
<sequence length="120" mass="13244">MRYFILLTLLVFPFVVSPIVRAQFTDPIVQAKVKEIEALSRAKNLARQAGEAANGGLGVYRAERSMHGSAAQSPYVDKGDFWLFTFKGSAPGSDTPFIETEVRVDKADFKTTVLYNGAIR</sequence>
<gene>
    <name evidence="1" type="ORF">C7B65_18995</name>
</gene>
<dbReference type="STRING" id="1920490.GCA_001895925_01875"/>
<reference evidence="1 2" key="1">
    <citation type="submission" date="2018-02" db="EMBL/GenBank/DDBJ databases">
        <authorList>
            <person name="Cohen D.B."/>
            <person name="Kent A.D."/>
        </authorList>
    </citation>
    <scope>NUCLEOTIDE SEQUENCE [LARGE SCALE GENOMIC DNA]</scope>
    <source>
        <strain evidence="1 2">ULC007</strain>
    </source>
</reference>
<dbReference type="RefSeq" id="WP_083583119.1">
    <property type="nucleotide sequence ID" value="NZ_MPPI01000033.1"/>
</dbReference>
<evidence type="ECO:0000313" key="1">
    <source>
        <dbReference type="EMBL" id="PSB17363.1"/>
    </source>
</evidence>